<dbReference type="AlphaFoldDB" id="A0A7C3KC60"/>
<organism evidence="1">
    <name type="scientific">Oscillatoriales cyanobacterium SpSt-418</name>
    <dbReference type="NCBI Taxonomy" id="2282169"/>
    <lineage>
        <taxon>Bacteria</taxon>
        <taxon>Bacillati</taxon>
        <taxon>Cyanobacteriota</taxon>
        <taxon>Cyanophyceae</taxon>
        <taxon>Oscillatoriophycideae</taxon>
        <taxon>Oscillatoriales</taxon>
    </lineage>
</organism>
<accession>A0A7C3KC60</accession>
<sequence length="360" mass="41725">MGLQANQFLQTPHRGYHWQGYEARFFEGWYFRVTLPEFDQDFAFMYSIEDPQGGQPHSGGTAQIMDAGDRYLCRTFPDVKTFWATRDRLGLGHWRSVQQQEPLKPRELPAKVFEQQIQEGYQVTATWHQGKLQEPNGQTARWQYQVQPVYGWGNPTEPARSTAGFFSFLPIFEPGWQILMAHGLATGWIEWGDTRYNFINAPTYSEKNWGAAFPEKWFWFNCNCFESEPELALTAGGGRRGVLWWMESVAMVGIHYRGTFYEFVPWNGEVHWEIAPWGNWRMWAENPEYTVELTGKSTQAGTPLRAPTRQGMQFVCQDTLRGDIHLQLRRRHSQELLLEAYSASGGLETGGSPWNEIWRG</sequence>
<dbReference type="GO" id="GO:0009976">
    <property type="term" value="F:tocopherol cyclase activity"/>
    <property type="evidence" value="ECO:0007669"/>
    <property type="project" value="InterPro"/>
</dbReference>
<gene>
    <name evidence="1" type="ORF">ENR64_03165</name>
</gene>
<reference evidence="1" key="1">
    <citation type="journal article" date="2020" name="mSystems">
        <title>Genome- and Community-Level Interaction Insights into Carbon Utilization and Element Cycling Functions of Hydrothermarchaeota in Hydrothermal Sediment.</title>
        <authorList>
            <person name="Zhou Z."/>
            <person name="Liu Y."/>
            <person name="Xu W."/>
            <person name="Pan J."/>
            <person name="Luo Z.H."/>
            <person name="Li M."/>
        </authorList>
    </citation>
    <scope>NUCLEOTIDE SEQUENCE [LARGE SCALE GENOMIC DNA]</scope>
    <source>
        <strain evidence="1">SpSt-418</strain>
    </source>
</reference>
<comment type="caution">
    <text evidence="1">The sequence shown here is derived from an EMBL/GenBank/DDBJ whole genome shotgun (WGS) entry which is preliminary data.</text>
</comment>
<evidence type="ECO:0000313" key="1">
    <source>
        <dbReference type="EMBL" id="HFM96763.1"/>
    </source>
</evidence>
<dbReference type="Pfam" id="PF14249">
    <property type="entry name" value="Tocopherol_cycl"/>
    <property type="match status" value="1"/>
</dbReference>
<protein>
    <submittedName>
        <fullName evidence="1">Tocopherol cyclase</fullName>
    </submittedName>
</protein>
<dbReference type="InterPro" id="IPR025893">
    <property type="entry name" value="Tocopherol_cyclase"/>
</dbReference>
<dbReference type="PANTHER" id="PTHR35309:SF4">
    <property type="entry name" value="TOCOPHEROL CYCLASE"/>
    <property type="match status" value="1"/>
</dbReference>
<name>A0A7C3KC60_9CYAN</name>
<dbReference type="EMBL" id="DSRU01000042">
    <property type="protein sequence ID" value="HFM96763.1"/>
    <property type="molecule type" value="Genomic_DNA"/>
</dbReference>
<proteinExistence type="predicted"/>
<dbReference type="PANTHER" id="PTHR35309">
    <property type="match status" value="1"/>
</dbReference>